<dbReference type="PROSITE" id="PS51186">
    <property type="entry name" value="GNAT"/>
    <property type="match status" value="1"/>
</dbReference>
<evidence type="ECO:0000313" key="2">
    <source>
        <dbReference type="EMBL" id="SHH94251.1"/>
    </source>
</evidence>
<dbReference type="GO" id="GO:0016747">
    <property type="term" value="F:acyltransferase activity, transferring groups other than amino-acyl groups"/>
    <property type="evidence" value="ECO:0007669"/>
    <property type="project" value="InterPro"/>
</dbReference>
<dbReference type="InterPro" id="IPR016181">
    <property type="entry name" value="Acyl_CoA_acyltransferase"/>
</dbReference>
<keyword evidence="3" id="KW-1185">Reference proteome</keyword>
<proteinExistence type="predicted"/>
<feature type="domain" description="N-acetyltransferase" evidence="1">
    <location>
        <begin position="2"/>
        <end position="162"/>
    </location>
</feature>
<dbReference type="RefSeq" id="WP_073077414.1">
    <property type="nucleotide sequence ID" value="NZ_FQXV01000004.1"/>
</dbReference>
<evidence type="ECO:0000313" key="3">
    <source>
        <dbReference type="Proteomes" id="UP000183995"/>
    </source>
</evidence>
<keyword evidence="2" id="KW-0808">Transferase</keyword>
<dbReference type="CDD" id="cd04301">
    <property type="entry name" value="NAT_SF"/>
    <property type="match status" value="1"/>
</dbReference>
<name>A0A1M5X387_9FIRM</name>
<organism evidence="2 3">
    <name type="scientific">Sporobacter termitidis DSM 10068</name>
    <dbReference type="NCBI Taxonomy" id="1123282"/>
    <lineage>
        <taxon>Bacteria</taxon>
        <taxon>Bacillati</taxon>
        <taxon>Bacillota</taxon>
        <taxon>Clostridia</taxon>
        <taxon>Eubacteriales</taxon>
        <taxon>Oscillospiraceae</taxon>
        <taxon>Sporobacter</taxon>
    </lineage>
</organism>
<dbReference type="AlphaFoldDB" id="A0A1M5X387"/>
<dbReference type="STRING" id="1123282.SAMN02745823_01564"/>
<accession>A0A1M5X387</accession>
<dbReference type="Gene3D" id="3.40.630.30">
    <property type="match status" value="1"/>
</dbReference>
<sequence>MADIREVHDGELDRCAEVIRRGFQTVADDFGLTEERVPTNGAYIKTERLIADRAKGNLMYALTEDDRIVGFMQLENAGNGTFYLEKISVVPEYRHRGYGTALLDFAREKAKEMGAHKLGIAIIEENGILKEWYIKNGCVPTGSKKFEHLPFTVGFLELSVGE</sequence>
<dbReference type="SUPFAM" id="SSF55729">
    <property type="entry name" value="Acyl-CoA N-acyltransferases (Nat)"/>
    <property type="match status" value="1"/>
</dbReference>
<dbReference type="Pfam" id="PF00583">
    <property type="entry name" value="Acetyltransf_1"/>
    <property type="match status" value="1"/>
</dbReference>
<reference evidence="2 3" key="1">
    <citation type="submission" date="2016-11" db="EMBL/GenBank/DDBJ databases">
        <authorList>
            <person name="Jaros S."/>
            <person name="Januszkiewicz K."/>
            <person name="Wedrychowicz H."/>
        </authorList>
    </citation>
    <scope>NUCLEOTIDE SEQUENCE [LARGE SCALE GENOMIC DNA]</scope>
    <source>
        <strain evidence="2 3">DSM 10068</strain>
    </source>
</reference>
<dbReference type="EMBL" id="FQXV01000004">
    <property type="protein sequence ID" value="SHH94251.1"/>
    <property type="molecule type" value="Genomic_DNA"/>
</dbReference>
<protein>
    <submittedName>
        <fullName evidence="2">Acetyltransferase (GNAT) domain-containing protein</fullName>
    </submittedName>
</protein>
<gene>
    <name evidence="2" type="ORF">SAMN02745823_01564</name>
</gene>
<dbReference type="InterPro" id="IPR000182">
    <property type="entry name" value="GNAT_dom"/>
</dbReference>
<dbReference type="OrthoDB" id="9813917at2"/>
<evidence type="ECO:0000259" key="1">
    <source>
        <dbReference type="PROSITE" id="PS51186"/>
    </source>
</evidence>
<dbReference type="Proteomes" id="UP000183995">
    <property type="component" value="Unassembled WGS sequence"/>
</dbReference>